<dbReference type="WBParaSite" id="GPUH_0001950901-mRNA-1">
    <property type="protein sequence ID" value="GPUH_0001950901-mRNA-1"/>
    <property type="gene ID" value="GPUH_0001950901"/>
</dbReference>
<evidence type="ECO:0000313" key="2">
    <source>
        <dbReference type="Proteomes" id="UP000271098"/>
    </source>
</evidence>
<sequence>MKAVERAIGSDEAGGVVQQDEGCQFLAIAPITFESGFFGFSCIAVLLPVAQYRIVSSTASTSICLQKNVVLFKVVDGWLYTAGGLDDLAGARALL</sequence>
<gene>
    <name evidence="1" type="ORF">GPUH_LOCUS19483</name>
</gene>
<organism evidence="3">
    <name type="scientific">Gongylonema pulchrum</name>
    <dbReference type="NCBI Taxonomy" id="637853"/>
    <lineage>
        <taxon>Eukaryota</taxon>
        <taxon>Metazoa</taxon>
        <taxon>Ecdysozoa</taxon>
        <taxon>Nematoda</taxon>
        <taxon>Chromadorea</taxon>
        <taxon>Rhabditida</taxon>
        <taxon>Spirurina</taxon>
        <taxon>Spiruromorpha</taxon>
        <taxon>Spiruroidea</taxon>
        <taxon>Gongylonematidae</taxon>
        <taxon>Gongylonema</taxon>
    </lineage>
</organism>
<reference evidence="3" key="1">
    <citation type="submission" date="2016-06" db="UniProtKB">
        <authorList>
            <consortium name="WormBaseParasite"/>
        </authorList>
    </citation>
    <scope>IDENTIFICATION</scope>
</reference>
<proteinExistence type="predicted"/>
<keyword evidence="2" id="KW-1185">Reference proteome</keyword>
<dbReference type="EMBL" id="UYRT01088615">
    <property type="protein sequence ID" value="VDN33938.1"/>
    <property type="molecule type" value="Genomic_DNA"/>
</dbReference>
<dbReference type="AlphaFoldDB" id="A0A183EEU3"/>
<evidence type="ECO:0000313" key="1">
    <source>
        <dbReference type="EMBL" id="VDN33938.1"/>
    </source>
</evidence>
<name>A0A183EEU3_9BILA</name>
<accession>A0A183EEU3</accession>
<evidence type="ECO:0000313" key="3">
    <source>
        <dbReference type="WBParaSite" id="GPUH_0001950901-mRNA-1"/>
    </source>
</evidence>
<protein>
    <submittedName>
        <fullName evidence="3">AMP-binding domain-containing protein</fullName>
    </submittedName>
</protein>
<reference evidence="1 2" key="2">
    <citation type="submission" date="2018-11" db="EMBL/GenBank/DDBJ databases">
        <authorList>
            <consortium name="Pathogen Informatics"/>
        </authorList>
    </citation>
    <scope>NUCLEOTIDE SEQUENCE [LARGE SCALE GENOMIC DNA]</scope>
</reference>
<dbReference type="Proteomes" id="UP000271098">
    <property type="component" value="Unassembled WGS sequence"/>
</dbReference>